<organism evidence="2">
    <name type="scientific">Aspergillus arachidicola</name>
    <dbReference type="NCBI Taxonomy" id="656916"/>
    <lineage>
        <taxon>Eukaryota</taxon>
        <taxon>Fungi</taxon>
        <taxon>Dikarya</taxon>
        <taxon>Ascomycota</taxon>
        <taxon>Pezizomycotina</taxon>
        <taxon>Eurotiomycetes</taxon>
        <taxon>Eurotiomycetidae</taxon>
        <taxon>Eurotiales</taxon>
        <taxon>Aspergillaceae</taxon>
        <taxon>Aspergillus</taxon>
        <taxon>Aspergillus subgen. Circumdati</taxon>
    </lineage>
</organism>
<gene>
    <name evidence="2" type="ORF">BDV24DRAFT_169811</name>
</gene>
<dbReference type="PANTHER" id="PTHR47843:SF5">
    <property type="entry name" value="BTB_POZ DOMAIN PROTEIN"/>
    <property type="match status" value="1"/>
</dbReference>
<dbReference type="EMBL" id="ML737244">
    <property type="protein sequence ID" value="KAE8334820.1"/>
    <property type="molecule type" value="Genomic_DNA"/>
</dbReference>
<evidence type="ECO:0000313" key="2">
    <source>
        <dbReference type="EMBL" id="KAE8334820.1"/>
    </source>
</evidence>
<dbReference type="Pfam" id="PF00651">
    <property type="entry name" value="BTB"/>
    <property type="match status" value="1"/>
</dbReference>
<proteinExistence type="predicted"/>
<evidence type="ECO:0000259" key="1">
    <source>
        <dbReference type="PROSITE" id="PS50097"/>
    </source>
</evidence>
<dbReference type="InterPro" id="IPR011333">
    <property type="entry name" value="SKP1/BTB/POZ_sf"/>
</dbReference>
<dbReference type="PROSITE" id="PS50097">
    <property type="entry name" value="BTB"/>
    <property type="match status" value="1"/>
</dbReference>
<dbReference type="AlphaFoldDB" id="A0A5N6XTF7"/>
<protein>
    <recommendedName>
        <fullName evidence="1">BTB domain-containing protein</fullName>
    </recommendedName>
</protein>
<feature type="domain" description="BTB" evidence="1">
    <location>
        <begin position="14"/>
        <end position="81"/>
    </location>
</feature>
<dbReference type="OrthoDB" id="6359816at2759"/>
<name>A0A5N6XTF7_9EURO</name>
<dbReference type="Gene3D" id="3.30.710.10">
    <property type="entry name" value="Potassium Channel Kv1.1, Chain A"/>
    <property type="match status" value="1"/>
</dbReference>
<dbReference type="SUPFAM" id="SSF54695">
    <property type="entry name" value="POZ domain"/>
    <property type="match status" value="1"/>
</dbReference>
<dbReference type="PANTHER" id="PTHR47843">
    <property type="entry name" value="BTB DOMAIN-CONTAINING PROTEIN-RELATED"/>
    <property type="match status" value="1"/>
</dbReference>
<accession>A0A5N6XTF7</accession>
<reference evidence="2" key="1">
    <citation type="submission" date="2019-04" db="EMBL/GenBank/DDBJ databases">
        <title>Friends and foes A comparative genomics study of 23 Aspergillus species from section Flavi.</title>
        <authorList>
            <consortium name="DOE Joint Genome Institute"/>
            <person name="Kjaerbolling I."/>
            <person name="Vesth T."/>
            <person name="Frisvad J.C."/>
            <person name="Nybo J.L."/>
            <person name="Theobald S."/>
            <person name="Kildgaard S."/>
            <person name="Isbrandt T."/>
            <person name="Kuo A."/>
            <person name="Sato A."/>
            <person name="Lyhne E.K."/>
            <person name="Kogle M.E."/>
            <person name="Wiebenga A."/>
            <person name="Kun R.S."/>
            <person name="Lubbers R.J."/>
            <person name="Makela M.R."/>
            <person name="Barry K."/>
            <person name="Chovatia M."/>
            <person name="Clum A."/>
            <person name="Daum C."/>
            <person name="Haridas S."/>
            <person name="He G."/>
            <person name="LaButti K."/>
            <person name="Lipzen A."/>
            <person name="Mondo S."/>
            <person name="Riley R."/>
            <person name="Salamov A."/>
            <person name="Simmons B.A."/>
            <person name="Magnuson J.K."/>
            <person name="Henrissat B."/>
            <person name="Mortensen U.H."/>
            <person name="Larsen T.O."/>
            <person name="Devries R.P."/>
            <person name="Grigoriev I.V."/>
            <person name="Machida M."/>
            <person name="Baker S.E."/>
            <person name="Andersen M.R."/>
        </authorList>
    </citation>
    <scope>NUCLEOTIDE SEQUENCE</scope>
    <source>
        <strain evidence="2">CBS 117612</strain>
    </source>
</reference>
<dbReference type="SMART" id="SM00225">
    <property type="entry name" value="BTB"/>
    <property type="match status" value="1"/>
</dbReference>
<sequence length="295" mass="32882">MFKLSQILFNNQYTDLTLQCQSMTFNAHRAIVCTQSPVLAAACKGNFQESQTGTIKIEGFEPQTVKQMIEFFYCQTYSTDDDDDNFGGDSDAAVANPTNMAKLLQQHVRVNAIADYYNVPPLVALTVSRVREVVQANWSVADFSFLVQETFATSGDRSIQSLLISIASDRIQELLASTSFNGLDLAPDFVFELLRAVVASNRDRQATQDQETQALSGMVHTLESQLEVVRNYRDVAMARASRVIRNINSCVSLLNRTTACGWCNEGVGCYIARAGQVEEPDYILRCVQCRSRYSD</sequence>
<dbReference type="Proteomes" id="UP000325558">
    <property type="component" value="Unassembled WGS sequence"/>
</dbReference>
<dbReference type="CDD" id="cd18186">
    <property type="entry name" value="BTB_POZ_ZBTB_KLHL-like"/>
    <property type="match status" value="1"/>
</dbReference>
<dbReference type="InterPro" id="IPR000210">
    <property type="entry name" value="BTB/POZ_dom"/>
</dbReference>